<dbReference type="EMBL" id="CAJVPY010021763">
    <property type="protein sequence ID" value="CAG8780701.1"/>
    <property type="molecule type" value="Genomic_DNA"/>
</dbReference>
<protein>
    <submittedName>
        <fullName evidence="1">17069_t:CDS:1</fullName>
    </submittedName>
</protein>
<reference evidence="1" key="1">
    <citation type="submission" date="2021-06" db="EMBL/GenBank/DDBJ databases">
        <authorList>
            <person name="Kallberg Y."/>
            <person name="Tangrot J."/>
            <person name="Rosling A."/>
        </authorList>
    </citation>
    <scope>NUCLEOTIDE SEQUENCE</scope>
    <source>
        <strain evidence="1">MA453B</strain>
    </source>
</reference>
<name>A0A9N9JHB6_9GLOM</name>
<evidence type="ECO:0000313" key="1">
    <source>
        <dbReference type="EMBL" id="CAG8780701.1"/>
    </source>
</evidence>
<feature type="non-terminal residue" evidence="1">
    <location>
        <position position="159"/>
    </location>
</feature>
<dbReference type="Proteomes" id="UP000789405">
    <property type="component" value="Unassembled WGS sequence"/>
</dbReference>
<dbReference type="AlphaFoldDB" id="A0A9N9JHB6"/>
<accession>A0A9N9JHB6</accession>
<keyword evidence="2" id="KW-1185">Reference proteome</keyword>
<comment type="caution">
    <text evidence="1">The sequence shown here is derived from an EMBL/GenBank/DDBJ whole genome shotgun (WGS) entry which is preliminary data.</text>
</comment>
<organism evidence="1 2">
    <name type="scientific">Dentiscutata erythropus</name>
    <dbReference type="NCBI Taxonomy" id="1348616"/>
    <lineage>
        <taxon>Eukaryota</taxon>
        <taxon>Fungi</taxon>
        <taxon>Fungi incertae sedis</taxon>
        <taxon>Mucoromycota</taxon>
        <taxon>Glomeromycotina</taxon>
        <taxon>Glomeromycetes</taxon>
        <taxon>Diversisporales</taxon>
        <taxon>Gigasporaceae</taxon>
        <taxon>Dentiscutata</taxon>
    </lineage>
</organism>
<proteinExistence type="predicted"/>
<sequence>AKISGIHVFGFNVLDIEKEYKRKNQSSYFKLFNTLGESIKEKHFCAFSTYLSEAFQNKIPNFFNSIDQPILQEIRFHIQDKDYLAKFNNKKNSCLNAFVKAIDQGPIFQDAYQDLATLQPELLQDHNNISLIITNEISHINNQEIKEEILHYIGKASYR</sequence>
<evidence type="ECO:0000313" key="2">
    <source>
        <dbReference type="Proteomes" id="UP000789405"/>
    </source>
</evidence>
<gene>
    <name evidence="1" type="ORF">DERYTH_LOCUS19611</name>
</gene>
<dbReference type="OrthoDB" id="2434739at2759"/>